<organism evidence="1 2">
    <name type="scientific">Tuber melanosporum (strain Mel28)</name>
    <name type="common">Perigord black truffle</name>
    <dbReference type="NCBI Taxonomy" id="656061"/>
    <lineage>
        <taxon>Eukaryota</taxon>
        <taxon>Fungi</taxon>
        <taxon>Dikarya</taxon>
        <taxon>Ascomycota</taxon>
        <taxon>Pezizomycotina</taxon>
        <taxon>Pezizomycetes</taxon>
        <taxon>Pezizales</taxon>
        <taxon>Tuberaceae</taxon>
        <taxon>Tuber</taxon>
    </lineage>
</organism>
<accession>D5G5T2</accession>
<dbReference type="EMBL" id="FN430001">
    <property type="protein sequence ID" value="CAZ79875.1"/>
    <property type="molecule type" value="Genomic_DNA"/>
</dbReference>
<evidence type="ECO:0000313" key="2">
    <source>
        <dbReference type="Proteomes" id="UP000006911"/>
    </source>
</evidence>
<name>D5G5T2_TUBMM</name>
<reference evidence="1 2" key="1">
    <citation type="journal article" date="2010" name="Nature">
        <title>Perigord black truffle genome uncovers evolutionary origins and mechanisms of symbiosis.</title>
        <authorList>
            <person name="Martin F."/>
            <person name="Kohler A."/>
            <person name="Murat C."/>
            <person name="Balestrini R."/>
            <person name="Coutinho P.M."/>
            <person name="Jaillon O."/>
            <person name="Montanini B."/>
            <person name="Morin E."/>
            <person name="Noel B."/>
            <person name="Percudani R."/>
            <person name="Porcel B."/>
            <person name="Rubini A."/>
            <person name="Amicucci A."/>
            <person name="Amselem J."/>
            <person name="Anthouard V."/>
            <person name="Arcioni S."/>
            <person name="Artiguenave F."/>
            <person name="Aury J.M."/>
            <person name="Ballario P."/>
            <person name="Bolchi A."/>
            <person name="Brenna A."/>
            <person name="Brun A."/>
            <person name="Buee M."/>
            <person name="Cantarel B."/>
            <person name="Chevalier G."/>
            <person name="Couloux A."/>
            <person name="Da Silva C."/>
            <person name="Denoeud F."/>
            <person name="Duplessis S."/>
            <person name="Ghignone S."/>
            <person name="Hilselberger B."/>
            <person name="Iotti M."/>
            <person name="Marcais B."/>
            <person name="Mello A."/>
            <person name="Miranda M."/>
            <person name="Pacioni G."/>
            <person name="Quesneville H."/>
            <person name="Riccioni C."/>
            <person name="Ruotolo R."/>
            <person name="Splivallo R."/>
            <person name="Stocchi V."/>
            <person name="Tisserant E."/>
            <person name="Viscomi A.R."/>
            <person name="Zambonelli A."/>
            <person name="Zampieri E."/>
            <person name="Henrissat B."/>
            <person name="Lebrun M.H."/>
            <person name="Paolocci F."/>
            <person name="Bonfante P."/>
            <person name="Ottonello S."/>
            <person name="Wincker P."/>
        </authorList>
    </citation>
    <scope>NUCLEOTIDE SEQUENCE [LARGE SCALE GENOMIC DNA]</scope>
    <source>
        <strain evidence="1 2">Mel28</strain>
    </source>
</reference>
<gene>
    <name evidence="1" type="ORF">GSTUM_00001468001</name>
</gene>
<protein>
    <submittedName>
        <fullName evidence="1">(Perigord truffle) hypothetical protein</fullName>
    </submittedName>
</protein>
<dbReference type="InParanoid" id="D5G5T2"/>
<dbReference type="Proteomes" id="UP000006911">
    <property type="component" value="Unassembled WGS sequence"/>
</dbReference>
<sequence>MILIIKHVPAEQILPRNKYVRSCRW</sequence>
<dbReference type="KEGG" id="tml:GSTUM_00001468001"/>
<keyword evidence="2" id="KW-1185">Reference proteome</keyword>
<evidence type="ECO:0000313" key="1">
    <source>
        <dbReference type="EMBL" id="CAZ79875.1"/>
    </source>
</evidence>
<dbReference type="AlphaFoldDB" id="D5G5T2"/>
<proteinExistence type="predicted"/>
<dbReference type="HOGENOM" id="CLU_3419472_0_0_1"/>